<evidence type="ECO:0000313" key="3">
    <source>
        <dbReference type="Proteomes" id="UP000257004"/>
    </source>
</evidence>
<protein>
    <submittedName>
        <fullName evidence="2">Uncharacterized protein</fullName>
    </submittedName>
</protein>
<dbReference type="OrthoDB" id="1362537at2"/>
<evidence type="ECO:0000313" key="2">
    <source>
        <dbReference type="EMBL" id="RED23317.1"/>
    </source>
</evidence>
<dbReference type="Proteomes" id="UP000257004">
    <property type="component" value="Unassembled WGS sequence"/>
</dbReference>
<keyword evidence="3" id="KW-1185">Reference proteome</keyword>
<dbReference type="AlphaFoldDB" id="A0A3D9FRQ8"/>
<feature type="chain" id="PRO_5017647960" evidence="1">
    <location>
        <begin position="22"/>
        <end position="283"/>
    </location>
</feature>
<evidence type="ECO:0000256" key="1">
    <source>
        <dbReference type="SAM" id="SignalP"/>
    </source>
</evidence>
<gene>
    <name evidence="2" type="ORF">BD847_2365</name>
</gene>
<keyword evidence="1" id="KW-0732">Signal</keyword>
<dbReference type="RefSeq" id="WP_115888435.1">
    <property type="nucleotide sequence ID" value="NZ_QRDQ01000009.1"/>
</dbReference>
<proteinExistence type="predicted"/>
<feature type="signal peptide" evidence="1">
    <location>
        <begin position="1"/>
        <end position="21"/>
    </location>
</feature>
<comment type="caution">
    <text evidence="2">The sequence shown here is derived from an EMBL/GenBank/DDBJ whole genome shotgun (WGS) entry which is preliminary data.</text>
</comment>
<reference evidence="2 3" key="1">
    <citation type="submission" date="2018-07" db="EMBL/GenBank/DDBJ databases">
        <title>Genomic Encyclopedia of Archaeal and Bacterial Type Strains, Phase II (KMG-II): from individual species to whole genera.</title>
        <authorList>
            <person name="Goeker M."/>
        </authorList>
    </citation>
    <scope>NUCLEOTIDE SEQUENCE [LARGE SCALE GENOMIC DNA]</scope>
    <source>
        <strain evidence="2 3">DSM 25795</strain>
    </source>
</reference>
<sequence length="283" mass="32847">MIKKILIGFILLLGLSLHSQAKKAEPSLEIKVKNYVKWFESLPDYKKREESIILVNKLNRLTPHDKGVWLALISKYSTKEVKQNIPDSLTNDGVKKKLLREFKNSNYVQTNEKIDSIIILNATTGKERTLAKNEATIKRIAFLKAIIAKAEKKMDSIGGDVDSQYRNGNIEYMDAYHNSKNATYELPQLREKLILYQGPGDNNWNSYLIDQYEIEIHLLVPHKLTDEELDTGMTSTSKFDKKKKIYIAEFIRGTNYYKDNIRDDKLSRFNINEKVDYDDDDDE</sequence>
<dbReference type="EMBL" id="QRDQ01000009">
    <property type="protein sequence ID" value="RED23317.1"/>
    <property type="molecule type" value="Genomic_DNA"/>
</dbReference>
<name>A0A3D9FRQ8_9FLAO</name>
<accession>A0A3D9FRQ8</accession>
<organism evidence="2 3">
    <name type="scientific">Flavobacterium cutihirudinis</name>
    <dbReference type="NCBI Taxonomy" id="1265740"/>
    <lineage>
        <taxon>Bacteria</taxon>
        <taxon>Pseudomonadati</taxon>
        <taxon>Bacteroidota</taxon>
        <taxon>Flavobacteriia</taxon>
        <taxon>Flavobacteriales</taxon>
        <taxon>Flavobacteriaceae</taxon>
        <taxon>Flavobacterium</taxon>
    </lineage>
</organism>